<feature type="compositionally biased region" description="Basic and acidic residues" evidence="1">
    <location>
        <begin position="17"/>
        <end position="36"/>
    </location>
</feature>
<dbReference type="Proteomes" id="UP001228690">
    <property type="component" value="Chromosome"/>
</dbReference>
<protein>
    <recommendedName>
        <fullName evidence="4">Carbohydrate kinase FGGY N-terminal domain-containing protein</fullName>
    </recommendedName>
</protein>
<keyword evidence="3" id="KW-1185">Reference proteome</keyword>
<reference evidence="2 3" key="1">
    <citation type="submission" date="2023-04" db="EMBL/GenBank/DDBJ databases">
        <title>Spirochaete genome identified in red abalone sample constitutes a novel genus.</title>
        <authorList>
            <person name="Sharma S.P."/>
            <person name="Purcell C.M."/>
            <person name="Hyde J.R."/>
            <person name="Severin A.J."/>
        </authorList>
    </citation>
    <scope>NUCLEOTIDE SEQUENCE [LARGE SCALE GENOMIC DNA]</scope>
    <source>
        <strain evidence="2 3">SP-2023</strain>
    </source>
</reference>
<evidence type="ECO:0008006" key="4">
    <source>
        <dbReference type="Google" id="ProtNLM"/>
    </source>
</evidence>
<accession>A0ABY8MES8</accession>
<dbReference type="RefSeq" id="WP_326926673.1">
    <property type="nucleotide sequence ID" value="NZ_CP123443.1"/>
</dbReference>
<organism evidence="2 3">
    <name type="scientific">Candidatus Haliotispira prima</name>
    <dbReference type="NCBI Taxonomy" id="3034016"/>
    <lineage>
        <taxon>Bacteria</taxon>
        <taxon>Pseudomonadati</taxon>
        <taxon>Spirochaetota</taxon>
        <taxon>Spirochaetia</taxon>
        <taxon>Spirochaetales</taxon>
        <taxon>Spirochaetaceae</taxon>
        <taxon>Candidatus Haliotispira</taxon>
    </lineage>
</organism>
<gene>
    <name evidence="2" type="ORF">P0082_08355</name>
</gene>
<evidence type="ECO:0000313" key="3">
    <source>
        <dbReference type="Proteomes" id="UP001228690"/>
    </source>
</evidence>
<dbReference type="EMBL" id="CP123443">
    <property type="protein sequence ID" value="WGK68489.1"/>
    <property type="molecule type" value="Genomic_DNA"/>
</dbReference>
<name>A0ABY8MES8_9SPIO</name>
<dbReference type="InterPro" id="IPR043129">
    <property type="entry name" value="ATPase_NBD"/>
</dbReference>
<evidence type="ECO:0000256" key="1">
    <source>
        <dbReference type="SAM" id="MobiDB-lite"/>
    </source>
</evidence>
<proteinExistence type="predicted"/>
<dbReference type="SUPFAM" id="SSF53067">
    <property type="entry name" value="Actin-like ATPase domain"/>
    <property type="match status" value="1"/>
</dbReference>
<evidence type="ECO:0000313" key="2">
    <source>
        <dbReference type="EMBL" id="WGK68489.1"/>
    </source>
</evidence>
<feature type="region of interest" description="Disordered" evidence="1">
    <location>
        <begin position="1"/>
        <end position="36"/>
    </location>
</feature>
<sequence>MACDIGSTHTKVALLRNPKEETETETKGTKTNKQERRIPENNVIYISYRKYLPLEQQDGETLRALLSEIGQVLEQKAKGRTIEAWSFSGHGPSLIAIDRNGRAISGNRNPIHRTAPEIDRFRCGSSFYLPLARALWAGLDEEQRKSVASILPPSNYVSFLLTGRTVIPIPEHYEKFYWHSPNKDGHHRVHSPKTQDYHEMDSQFLHLLPELAPFCDTVGEIQAGALSDFGLPPASQGTPVFCPGVDFFVGEAGLSYCASTLLRNRTGTSEGFNLLLPEYTPEVMQSKLKQMTFPPGYFLNYHVISKGALLSYVREGSGELFGKLFGLWQSHRPRHPHPAEAPDISNTLYCASLERTQKNIMLQDILLNASPAELKRANQFAHTFASGSRPCSEFLQILERELHRSSFEQLGLYTLQLLVRYFIMHCETIYSLHRKFTGSIMEHEKETLLSGSQAYYPGWLAWKARHSGIAIHVPSICDAEFIGAAAICFHKLGYFPSIKLASKHLLRISQVYA</sequence>
<dbReference type="Gene3D" id="3.30.420.40">
    <property type="match status" value="1"/>
</dbReference>